<reference evidence="2" key="1">
    <citation type="journal article" date="2020" name="bioRxiv">
        <title>Comparative genomics of Chlamydomonas.</title>
        <authorList>
            <person name="Craig R.J."/>
            <person name="Hasan A.R."/>
            <person name="Ness R.W."/>
            <person name="Keightley P.D."/>
        </authorList>
    </citation>
    <scope>NUCLEOTIDE SEQUENCE</scope>
    <source>
        <strain evidence="2">CCAP 11/173</strain>
    </source>
</reference>
<proteinExistence type="predicted"/>
<accession>A0A835WUB8</accession>
<feature type="compositionally biased region" description="Low complexity" evidence="1">
    <location>
        <begin position="330"/>
        <end position="359"/>
    </location>
</feature>
<protein>
    <submittedName>
        <fullName evidence="2">Uncharacterized protein</fullName>
    </submittedName>
</protein>
<organism evidence="2 3">
    <name type="scientific">Chlamydomonas schloesseri</name>
    <dbReference type="NCBI Taxonomy" id="2026947"/>
    <lineage>
        <taxon>Eukaryota</taxon>
        <taxon>Viridiplantae</taxon>
        <taxon>Chlorophyta</taxon>
        <taxon>core chlorophytes</taxon>
        <taxon>Chlorophyceae</taxon>
        <taxon>CS clade</taxon>
        <taxon>Chlamydomonadales</taxon>
        <taxon>Chlamydomonadaceae</taxon>
        <taxon>Chlamydomonas</taxon>
    </lineage>
</organism>
<dbReference type="Proteomes" id="UP000613740">
    <property type="component" value="Unassembled WGS sequence"/>
</dbReference>
<dbReference type="Pfam" id="PF10184">
    <property type="entry name" value="DUF2358"/>
    <property type="match status" value="1"/>
</dbReference>
<comment type="caution">
    <text evidence="2">The sequence shown here is derived from an EMBL/GenBank/DDBJ whole genome shotgun (WGS) entry which is preliminary data.</text>
</comment>
<evidence type="ECO:0000313" key="3">
    <source>
        <dbReference type="Proteomes" id="UP000613740"/>
    </source>
</evidence>
<sequence>MLGLRSSALPQAGRPVATPVVACPRSSGVTQAVKHAGGEAVRQSDSRYEPCEPSSSSSLADFGTRVTLERLYATNGMDVAQPLFLGVTVDDRPQRTRNQDREKDPDYFANVGDAIRSLREDIPMLFQRELNYSIYREDIVFRDPRNTVKGMKNYQLIFWSLRFHGKLFFNKLYVDVKRIWQPEDSVIKMRWTVHGIPRVPWEAEGTFDGISTYRLDGHGRIYEHCVDNVLLRDPPMATNPPLLAGLNLQPLVPQQPVPGAWCQGAPPEEQWSAYVQRMVASALHSWEQEPDLQLQMQLQMQEPAVAGGLASHPRHSPQSARHGLLGLSGCGSASAESGAAGSSHSNSSSSSGAGSSAAGKAGGAARR</sequence>
<evidence type="ECO:0000313" key="2">
    <source>
        <dbReference type="EMBL" id="KAG2454408.1"/>
    </source>
</evidence>
<dbReference type="SUPFAM" id="SSF54427">
    <property type="entry name" value="NTF2-like"/>
    <property type="match status" value="1"/>
</dbReference>
<dbReference type="PANTHER" id="PTHR31094">
    <property type="entry name" value="RIKEN CDNA 2310061I04 GENE"/>
    <property type="match status" value="1"/>
</dbReference>
<feature type="region of interest" description="Disordered" evidence="1">
    <location>
        <begin position="305"/>
        <end position="367"/>
    </location>
</feature>
<dbReference type="InterPro" id="IPR018790">
    <property type="entry name" value="DUF2358"/>
</dbReference>
<dbReference type="OrthoDB" id="44820at2759"/>
<dbReference type="PANTHER" id="PTHR31094:SF2">
    <property type="entry name" value="RIKEN CDNA 2310061I04 GENE"/>
    <property type="match status" value="1"/>
</dbReference>
<dbReference type="InterPro" id="IPR032710">
    <property type="entry name" value="NTF2-like_dom_sf"/>
</dbReference>
<keyword evidence="3" id="KW-1185">Reference proteome</keyword>
<name>A0A835WUB8_9CHLO</name>
<dbReference type="AlphaFoldDB" id="A0A835WUB8"/>
<feature type="region of interest" description="Disordered" evidence="1">
    <location>
        <begin position="37"/>
        <end position="59"/>
    </location>
</feature>
<gene>
    <name evidence="2" type="ORF">HYH02_001430</name>
</gene>
<evidence type="ECO:0000256" key="1">
    <source>
        <dbReference type="SAM" id="MobiDB-lite"/>
    </source>
</evidence>
<dbReference type="EMBL" id="JAEHOD010000002">
    <property type="protein sequence ID" value="KAG2454408.1"/>
    <property type="molecule type" value="Genomic_DNA"/>
</dbReference>